<dbReference type="InParanoid" id="A0A067N520"/>
<evidence type="ECO:0000256" key="4">
    <source>
        <dbReference type="ARBA" id="ARBA00023163"/>
    </source>
</evidence>
<protein>
    <recommendedName>
        <fullName evidence="6">Zn(2)-C6 fungal-type domain-containing protein</fullName>
    </recommendedName>
</protein>
<dbReference type="GO" id="GO:0006351">
    <property type="term" value="P:DNA-templated transcription"/>
    <property type="evidence" value="ECO:0007669"/>
    <property type="project" value="InterPro"/>
</dbReference>
<dbReference type="SMART" id="SM00066">
    <property type="entry name" value="GAL4"/>
    <property type="match status" value="1"/>
</dbReference>
<comment type="subcellular location">
    <subcellularLocation>
        <location evidence="1">Nucleus</location>
    </subcellularLocation>
</comment>
<dbReference type="PROSITE" id="PS00463">
    <property type="entry name" value="ZN2_CY6_FUNGAL_1"/>
    <property type="match status" value="1"/>
</dbReference>
<dbReference type="Proteomes" id="UP000027195">
    <property type="component" value="Unassembled WGS sequence"/>
</dbReference>
<evidence type="ECO:0000313" key="7">
    <source>
        <dbReference type="EMBL" id="KDQ18826.1"/>
    </source>
</evidence>
<dbReference type="PANTHER" id="PTHR47338:SF29">
    <property type="entry name" value="ZN(2)-C6 FUNGAL-TYPE DOMAIN-CONTAINING PROTEIN"/>
    <property type="match status" value="1"/>
</dbReference>
<organism evidence="7 8">
    <name type="scientific">Botryobasidium botryosum (strain FD-172 SS1)</name>
    <dbReference type="NCBI Taxonomy" id="930990"/>
    <lineage>
        <taxon>Eukaryota</taxon>
        <taxon>Fungi</taxon>
        <taxon>Dikarya</taxon>
        <taxon>Basidiomycota</taxon>
        <taxon>Agaricomycotina</taxon>
        <taxon>Agaricomycetes</taxon>
        <taxon>Cantharellales</taxon>
        <taxon>Botryobasidiaceae</taxon>
        <taxon>Botryobasidium</taxon>
    </lineage>
</organism>
<dbReference type="InterPro" id="IPR050815">
    <property type="entry name" value="TF_fung"/>
</dbReference>
<evidence type="ECO:0000259" key="6">
    <source>
        <dbReference type="PROSITE" id="PS50048"/>
    </source>
</evidence>
<keyword evidence="8" id="KW-1185">Reference proteome</keyword>
<keyword evidence="3" id="KW-0805">Transcription regulation</keyword>
<feature type="domain" description="Zn(2)-C6 fungal-type" evidence="6">
    <location>
        <begin position="22"/>
        <end position="53"/>
    </location>
</feature>
<dbReference type="GO" id="GO:0005634">
    <property type="term" value="C:nucleus"/>
    <property type="evidence" value="ECO:0007669"/>
    <property type="project" value="UniProtKB-SubCell"/>
</dbReference>
<reference evidence="8" key="1">
    <citation type="journal article" date="2014" name="Proc. Natl. Acad. Sci. U.S.A.">
        <title>Extensive sampling of basidiomycete genomes demonstrates inadequacy of the white-rot/brown-rot paradigm for wood decay fungi.</title>
        <authorList>
            <person name="Riley R."/>
            <person name="Salamov A.A."/>
            <person name="Brown D.W."/>
            <person name="Nagy L.G."/>
            <person name="Floudas D."/>
            <person name="Held B.W."/>
            <person name="Levasseur A."/>
            <person name="Lombard V."/>
            <person name="Morin E."/>
            <person name="Otillar R."/>
            <person name="Lindquist E.A."/>
            <person name="Sun H."/>
            <person name="LaButti K.M."/>
            <person name="Schmutz J."/>
            <person name="Jabbour D."/>
            <person name="Luo H."/>
            <person name="Baker S.E."/>
            <person name="Pisabarro A.G."/>
            <person name="Walton J.D."/>
            <person name="Blanchette R.A."/>
            <person name="Henrissat B."/>
            <person name="Martin F."/>
            <person name="Cullen D."/>
            <person name="Hibbett D.S."/>
            <person name="Grigoriev I.V."/>
        </authorList>
    </citation>
    <scope>NUCLEOTIDE SEQUENCE [LARGE SCALE GENOMIC DNA]</scope>
    <source>
        <strain evidence="8">FD-172 SS1</strain>
    </source>
</reference>
<dbReference type="OrthoDB" id="39175at2759"/>
<keyword evidence="4" id="KW-0804">Transcription</keyword>
<dbReference type="STRING" id="930990.A0A067N520"/>
<accession>A0A067N520</accession>
<name>A0A067N520_BOTB1</name>
<dbReference type="Pfam" id="PF04082">
    <property type="entry name" value="Fungal_trans"/>
    <property type="match status" value="1"/>
</dbReference>
<dbReference type="GO" id="GO:0003677">
    <property type="term" value="F:DNA binding"/>
    <property type="evidence" value="ECO:0007669"/>
    <property type="project" value="InterPro"/>
</dbReference>
<proteinExistence type="predicted"/>
<evidence type="ECO:0000256" key="2">
    <source>
        <dbReference type="ARBA" id="ARBA00022723"/>
    </source>
</evidence>
<dbReference type="GO" id="GO:0008270">
    <property type="term" value="F:zinc ion binding"/>
    <property type="evidence" value="ECO:0007669"/>
    <property type="project" value="InterPro"/>
</dbReference>
<dbReference type="CDD" id="cd12148">
    <property type="entry name" value="fungal_TF_MHR"/>
    <property type="match status" value="1"/>
</dbReference>
<dbReference type="GO" id="GO:0000981">
    <property type="term" value="F:DNA-binding transcription factor activity, RNA polymerase II-specific"/>
    <property type="evidence" value="ECO:0007669"/>
    <property type="project" value="InterPro"/>
</dbReference>
<dbReference type="Pfam" id="PF00172">
    <property type="entry name" value="Zn_clus"/>
    <property type="match status" value="1"/>
</dbReference>
<dbReference type="AlphaFoldDB" id="A0A067N520"/>
<dbReference type="PROSITE" id="PS50048">
    <property type="entry name" value="ZN2_CY6_FUNGAL_2"/>
    <property type="match status" value="1"/>
</dbReference>
<dbReference type="InterPro" id="IPR007219">
    <property type="entry name" value="XnlR_reg_dom"/>
</dbReference>
<dbReference type="SUPFAM" id="SSF57701">
    <property type="entry name" value="Zn2/Cys6 DNA-binding domain"/>
    <property type="match status" value="1"/>
</dbReference>
<evidence type="ECO:0000256" key="1">
    <source>
        <dbReference type="ARBA" id="ARBA00004123"/>
    </source>
</evidence>
<dbReference type="HOGENOM" id="CLU_022337_2_1_1"/>
<dbReference type="Gene3D" id="4.10.240.10">
    <property type="entry name" value="Zn(2)-C6 fungal-type DNA-binding domain"/>
    <property type="match status" value="1"/>
</dbReference>
<dbReference type="EMBL" id="KL198020">
    <property type="protein sequence ID" value="KDQ18826.1"/>
    <property type="molecule type" value="Genomic_DNA"/>
</dbReference>
<keyword evidence="2" id="KW-0479">Metal-binding</keyword>
<evidence type="ECO:0000256" key="5">
    <source>
        <dbReference type="ARBA" id="ARBA00023242"/>
    </source>
</evidence>
<dbReference type="CDD" id="cd00067">
    <property type="entry name" value="GAL4"/>
    <property type="match status" value="1"/>
</dbReference>
<keyword evidence="5" id="KW-0539">Nucleus</keyword>
<gene>
    <name evidence="7" type="ORF">BOTBODRAFT_477031</name>
</gene>
<evidence type="ECO:0000256" key="3">
    <source>
        <dbReference type="ARBA" id="ARBA00023015"/>
    </source>
</evidence>
<dbReference type="InterPro" id="IPR001138">
    <property type="entry name" value="Zn2Cys6_DnaBD"/>
</dbReference>
<dbReference type="InterPro" id="IPR036864">
    <property type="entry name" value="Zn2-C6_fun-type_DNA-bd_sf"/>
</dbReference>
<dbReference type="PANTHER" id="PTHR47338">
    <property type="entry name" value="ZN(II)2CYS6 TRANSCRIPTION FACTOR (EUROFUNG)-RELATED"/>
    <property type="match status" value="1"/>
</dbReference>
<evidence type="ECO:0000313" key="8">
    <source>
        <dbReference type="Proteomes" id="UP000027195"/>
    </source>
</evidence>
<sequence>MEIILDLNDPPAADLVQRRPVPCVACRAKKRRCNFGRPICIRCIRDGEPECVYAVSIVKGRPRTVILQQKVHDLEEQVVSLQSAIDAAGRDSLKPTSKPRYPRIAVLPVRHVGALEEAGHVPRRQYSLVSSNPWQFQAGFDPLMSSWYTTNEPPPSGVIANLVKIFAQKEHHHTHDPRPIEFYDSLYDPDSTSGPHPALRNAVFLLACGYSHGPLSQLEPMLLRRTVYYLEQSLATADRLLDYIEAYTLLSIYQAFKGRFQQSLRNISAAMAFAFACGLHAIRPPEWHPIGSPSLLPRPIHRFEIRRRIRIWWMIFALNRFGSAAVNIDKDYDDGRIETVWELSPEPIGGSPSLKETNFSTVSSLFVLGNGAAYVYNDTANAIRSKCAAIIERAARISIETTSSMLHCCSNIPLQAFSLAIFYSAKKRSTFLGQIRRAGPSHSECYQFTSLSFRRASFRG</sequence>